<comment type="caution">
    <text evidence="8">The sequence shown here is derived from an EMBL/GenBank/DDBJ whole genome shotgun (WGS) entry which is preliminary data.</text>
</comment>
<evidence type="ECO:0000256" key="6">
    <source>
        <dbReference type="SAM" id="SignalP"/>
    </source>
</evidence>
<dbReference type="FunFam" id="2.60.120.260:FF:000031">
    <property type="entry name" value="DUF642 family protein"/>
    <property type="match status" value="1"/>
</dbReference>
<evidence type="ECO:0000256" key="1">
    <source>
        <dbReference type="ARBA" id="ARBA00004196"/>
    </source>
</evidence>
<evidence type="ECO:0000313" key="9">
    <source>
        <dbReference type="Proteomes" id="UP001085076"/>
    </source>
</evidence>
<dbReference type="InterPro" id="IPR052437">
    <property type="entry name" value="Pectin_Meth_Modulator"/>
</dbReference>
<keyword evidence="9" id="KW-1185">Reference proteome</keyword>
<dbReference type="AlphaFoldDB" id="A0A9D5BVQ5"/>
<evidence type="ECO:0000256" key="4">
    <source>
        <dbReference type="ARBA" id="ARBA00022729"/>
    </source>
</evidence>
<comment type="subcellular location">
    <subcellularLocation>
        <location evidence="1">Cell envelope</location>
    </subcellularLocation>
    <subcellularLocation>
        <location evidence="2">Secreted</location>
    </subcellularLocation>
</comment>
<dbReference type="OrthoDB" id="2121543at2759"/>
<feature type="signal peptide" evidence="6">
    <location>
        <begin position="1"/>
        <end position="22"/>
    </location>
</feature>
<dbReference type="PANTHER" id="PTHR31265:SF3">
    <property type="entry name" value="OS02G0205200 PROTEIN"/>
    <property type="match status" value="1"/>
</dbReference>
<proteinExistence type="predicted"/>
<evidence type="ECO:0000256" key="2">
    <source>
        <dbReference type="ARBA" id="ARBA00004613"/>
    </source>
</evidence>
<feature type="domain" description="DUF642" evidence="7">
    <location>
        <begin position="26"/>
        <end position="183"/>
    </location>
</feature>
<feature type="domain" description="DUF642" evidence="7">
    <location>
        <begin position="195"/>
        <end position="360"/>
    </location>
</feature>
<dbReference type="EMBL" id="JAGGNH010000018">
    <property type="protein sequence ID" value="KAJ0961512.1"/>
    <property type="molecule type" value="Genomic_DNA"/>
</dbReference>
<keyword evidence="4 6" id="KW-0732">Signal</keyword>
<protein>
    <recommendedName>
        <fullName evidence="7">DUF642 domain-containing protein</fullName>
    </recommendedName>
</protein>
<evidence type="ECO:0000256" key="3">
    <source>
        <dbReference type="ARBA" id="ARBA00022525"/>
    </source>
</evidence>
<evidence type="ECO:0000259" key="7">
    <source>
        <dbReference type="Pfam" id="PF04862"/>
    </source>
</evidence>
<keyword evidence="3" id="KW-0964">Secreted</keyword>
<feature type="chain" id="PRO_5039506110" description="DUF642 domain-containing protein" evidence="6">
    <location>
        <begin position="23"/>
        <end position="371"/>
    </location>
</feature>
<dbReference type="GO" id="GO:0005576">
    <property type="term" value="C:extracellular region"/>
    <property type="evidence" value="ECO:0007669"/>
    <property type="project" value="UniProtKB-SubCell"/>
</dbReference>
<organism evidence="8 9">
    <name type="scientific">Dioscorea zingiberensis</name>
    <dbReference type="NCBI Taxonomy" id="325984"/>
    <lineage>
        <taxon>Eukaryota</taxon>
        <taxon>Viridiplantae</taxon>
        <taxon>Streptophyta</taxon>
        <taxon>Embryophyta</taxon>
        <taxon>Tracheophyta</taxon>
        <taxon>Spermatophyta</taxon>
        <taxon>Magnoliopsida</taxon>
        <taxon>Liliopsida</taxon>
        <taxon>Dioscoreales</taxon>
        <taxon>Dioscoreaceae</taxon>
        <taxon>Dioscorea</taxon>
    </lineage>
</organism>
<dbReference type="Pfam" id="PF04862">
    <property type="entry name" value="DUF642"/>
    <property type="match status" value="2"/>
</dbReference>
<dbReference type="Gene3D" id="2.60.120.260">
    <property type="entry name" value="Galactose-binding domain-like"/>
    <property type="match status" value="1"/>
</dbReference>
<name>A0A9D5BVQ5_9LILI</name>
<sequence>MQGFVLRFVFSLCFAAAGVALAFTDGLLPNGNFELGPQSRQLKGTEVKDPHAIPEWETSGFVEYIEAGRKQKDMLLVVPEGSFAVRLGNEASIKQKVKNLVNGDHYSLTFSAARTCAQNEALNISITPDSDVIPMQTMYSSNGWDSYAWAFLAKLDQVDLVIHNPGTSEDPACGPIIDSIAMKTLRPPKLTNKNMLKNGDFEEGPYILPNTTWGVLIPTNIEDTDSPLPGWMVESAKAVKFLDAAHFSVPSGSHAIELIAGMESAIAQVVRTVPGRSYALAFSIGDANNACRGSMLVDAYAGKDTLKVPYESNGSGGSKKAVLKFTATSVRTRVVFRSSSYNTRSDDLSSLCGPVVDDVSLLSVRSRRLHI</sequence>
<dbReference type="PANTHER" id="PTHR31265">
    <property type="entry name" value="OS02G0527500 PROTEIN-RELATED"/>
    <property type="match status" value="1"/>
</dbReference>
<evidence type="ECO:0000256" key="5">
    <source>
        <dbReference type="ARBA" id="ARBA00023180"/>
    </source>
</evidence>
<keyword evidence="5" id="KW-0325">Glycoprotein</keyword>
<dbReference type="InterPro" id="IPR006946">
    <property type="entry name" value="DGR2-like_dom"/>
</dbReference>
<accession>A0A9D5BVQ5</accession>
<dbReference type="Proteomes" id="UP001085076">
    <property type="component" value="Unassembled WGS sequence"/>
</dbReference>
<gene>
    <name evidence="8" type="ORF">J5N97_001856</name>
</gene>
<reference evidence="8 9" key="1">
    <citation type="journal article" date="2022" name="Hortic Res">
        <title>The genome of Dioscorea zingiberensis sheds light on the biosynthesis, origin and evolution of the medicinally important diosgenin saponins.</title>
        <authorList>
            <person name="Li Y."/>
            <person name="Tan C."/>
            <person name="Li Z."/>
            <person name="Guo J."/>
            <person name="Li S."/>
            <person name="Chen X."/>
            <person name="Wang C."/>
            <person name="Dai X."/>
            <person name="Yang H."/>
            <person name="Song W."/>
            <person name="Hou L."/>
            <person name="Xu J."/>
            <person name="Tong Z."/>
            <person name="Xu A."/>
            <person name="Yuan X."/>
            <person name="Wang W."/>
            <person name="Yang Q."/>
            <person name="Chen L."/>
            <person name="Sun Z."/>
            <person name="Wang K."/>
            <person name="Pan B."/>
            <person name="Chen J."/>
            <person name="Bao Y."/>
            <person name="Liu F."/>
            <person name="Qi X."/>
            <person name="Gang D.R."/>
            <person name="Wen J."/>
            <person name="Li J."/>
        </authorList>
    </citation>
    <scope>NUCLEOTIDE SEQUENCE [LARGE SCALE GENOMIC DNA]</scope>
    <source>
        <strain evidence="8">Dzin_1.0</strain>
    </source>
</reference>
<evidence type="ECO:0000313" key="8">
    <source>
        <dbReference type="EMBL" id="KAJ0961512.1"/>
    </source>
</evidence>